<evidence type="ECO:0000313" key="1">
    <source>
        <dbReference type="EMBL" id="MBG6136734.1"/>
    </source>
</evidence>
<dbReference type="EMBL" id="JADOUF010000001">
    <property type="protein sequence ID" value="MBG6136734.1"/>
    <property type="molecule type" value="Genomic_DNA"/>
</dbReference>
<comment type="caution">
    <text evidence="1">The sequence shown here is derived from an EMBL/GenBank/DDBJ whole genome shotgun (WGS) entry which is preliminary data.</text>
</comment>
<dbReference type="Proteomes" id="UP000622552">
    <property type="component" value="Unassembled WGS sequence"/>
</dbReference>
<dbReference type="RefSeq" id="WP_197003670.1">
    <property type="nucleotide sequence ID" value="NZ_BONS01000016.1"/>
</dbReference>
<evidence type="ECO:0000313" key="2">
    <source>
        <dbReference type="Proteomes" id="UP000622552"/>
    </source>
</evidence>
<protein>
    <submittedName>
        <fullName evidence="1">Uncharacterized protein</fullName>
    </submittedName>
</protein>
<reference evidence="1" key="1">
    <citation type="submission" date="2020-11" db="EMBL/GenBank/DDBJ databases">
        <title>Sequencing the genomes of 1000 actinobacteria strains.</title>
        <authorList>
            <person name="Klenk H.-P."/>
        </authorList>
    </citation>
    <scope>NUCLEOTIDE SEQUENCE</scope>
    <source>
        <strain evidence="1">DSM 45356</strain>
    </source>
</reference>
<sequence>MNDLPSSKYTLCLTAAPSFEAALALQERSAQGDEAVPVHGPLSYRRLVRILSAFHELVTVEEQRLADEIMSFCAPGAGGGAWTRPPEDEEVLCLLLDTRQFRELMRQALRRVDNAPPESPGGLLLSAEFRHGPEEIRGLRRALEFLNGLGPADPTVVLELDWGW</sequence>
<gene>
    <name evidence="1" type="ORF">IW245_002928</name>
</gene>
<proteinExistence type="predicted"/>
<organism evidence="1 2">
    <name type="scientific">Longispora fulva</name>
    <dbReference type="NCBI Taxonomy" id="619741"/>
    <lineage>
        <taxon>Bacteria</taxon>
        <taxon>Bacillati</taxon>
        <taxon>Actinomycetota</taxon>
        <taxon>Actinomycetes</taxon>
        <taxon>Micromonosporales</taxon>
        <taxon>Micromonosporaceae</taxon>
        <taxon>Longispora</taxon>
    </lineage>
</organism>
<dbReference type="AlphaFoldDB" id="A0A8J7GDL7"/>
<name>A0A8J7GDL7_9ACTN</name>
<keyword evidence="2" id="KW-1185">Reference proteome</keyword>
<accession>A0A8J7GDL7</accession>